<dbReference type="PANTHER" id="PTHR14710:SF2">
    <property type="entry name" value="GEM-ASSOCIATED PROTEIN 6"/>
    <property type="match status" value="1"/>
</dbReference>
<dbReference type="Pfam" id="PF06372">
    <property type="entry name" value="Gemin6"/>
    <property type="match status" value="1"/>
</dbReference>
<comment type="caution">
    <text evidence="2">The sequence shown here is derived from an EMBL/GenBank/DDBJ whole genome shotgun (WGS) entry which is preliminary data.</text>
</comment>
<dbReference type="PANTHER" id="PTHR14710">
    <property type="entry name" value="GEM-ASSOCIATED PROTEIN 6"/>
    <property type="match status" value="1"/>
</dbReference>
<evidence type="ECO:0000313" key="3">
    <source>
        <dbReference type="Proteomes" id="UP001162483"/>
    </source>
</evidence>
<organism evidence="2 3">
    <name type="scientific">Staurois parvus</name>
    <dbReference type="NCBI Taxonomy" id="386267"/>
    <lineage>
        <taxon>Eukaryota</taxon>
        <taxon>Metazoa</taxon>
        <taxon>Chordata</taxon>
        <taxon>Craniata</taxon>
        <taxon>Vertebrata</taxon>
        <taxon>Euteleostomi</taxon>
        <taxon>Amphibia</taxon>
        <taxon>Batrachia</taxon>
        <taxon>Anura</taxon>
        <taxon>Neobatrachia</taxon>
        <taxon>Ranoidea</taxon>
        <taxon>Ranidae</taxon>
        <taxon>Staurois</taxon>
    </lineage>
</organism>
<dbReference type="InterPro" id="IPR009422">
    <property type="entry name" value="Gemin6"/>
</dbReference>
<sequence length="166" mass="18670">MTDWLDKTPLEWQSYVNKEVKVSTDEKNEYQGWVITIDPVSASVVLANFEDAQKTLVRVVMGHALQKVEAINEADDLIKNRLSHIFSIHETSLHSSEDLETRKQSLKSWLEQNNIPVTLQGDSLRTLCVAGVLSIDPPYGPDNCSSTNEIILSRIQGLLQSYLTSQ</sequence>
<evidence type="ECO:0000259" key="1">
    <source>
        <dbReference type="PROSITE" id="PS52001"/>
    </source>
</evidence>
<protein>
    <recommendedName>
        <fullName evidence="1">AD domain-containing protein</fullName>
    </recommendedName>
</protein>
<dbReference type="Gene3D" id="2.30.30.100">
    <property type="match status" value="1"/>
</dbReference>
<proteinExistence type="predicted"/>
<name>A0ABN9DWX8_9NEOB</name>
<dbReference type="Pfam" id="PF20417">
    <property type="entry name" value="Gemin6_C"/>
    <property type="match status" value="1"/>
</dbReference>
<dbReference type="InterPro" id="IPR046856">
    <property type="entry name" value="Gemin6_C"/>
</dbReference>
<gene>
    <name evidence="2" type="ORF">SPARVUS_LOCUS8245653</name>
</gene>
<feature type="domain" description="AD" evidence="1">
    <location>
        <begin position="69"/>
        <end position="166"/>
    </location>
</feature>
<dbReference type="PROSITE" id="PS52001">
    <property type="entry name" value="AD"/>
    <property type="match status" value="1"/>
</dbReference>
<dbReference type="CDD" id="cd11676">
    <property type="entry name" value="Gemin6"/>
    <property type="match status" value="1"/>
</dbReference>
<keyword evidence="3" id="KW-1185">Reference proteome</keyword>
<dbReference type="Proteomes" id="UP001162483">
    <property type="component" value="Unassembled WGS sequence"/>
</dbReference>
<dbReference type="EMBL" id="CATNWA010014778">
    <property type="protein sequence ID" value="CAI9575791.1"/>
    <property type="molecule type" value="Genomic_DNA"/>
</dbReference>
<dbReference type="InterPro" id="IPR047574">
    <property type="entry name" value="AD"/>
</dbReference>
<accession>A0ABN9DWX8</accession>
<evidence type="ECO:0000313" key="2">
    <source>
        <dbReference type="EMBL" id="CAI9575791.1"/>
    </source>
</evidence>
<reference evidence="2" key="1">
    <citation type="submission" date="2023-05" db="EMBL/GenBank/DDBJ databases">
        <authorList>
            <person name="Stuckert A."/>
        </authorList>
    </citation>
    <scope>NUCLEOTIDE SEQUENCE</scope>
</reference>
<dbReference type="InterPro" id="IPR046857">
    <property type="entry name" value="Gemin6_Sm-like_dom"/>
</dbReference>